<evidence type="ECO:0000313" key="8">
    <source>
        <dbReference type="EMBL" id="EPB70226.1"/>
    </source>
</evidence>
<keyword evidence="3" id="KW-0677">Repeat</keyword>
<proteinExistence type="predicted"/>
<dbReference type="Gene3D" id="2.130.10.10">
    <property type="entry name" value="YVTN repeat-like/Quinoprotein amine dehydrogenase"/>
    <property type="match status" value="2"/>
</dbReference>
<accession>A0A0D6LJS2</accession>
<dbReference type="InterPro" id="IPR019775">
    <property type="entry name" value="WD40_repeat_CS"/>
</dbReference>
<dbReference type="InterPro" id="IPR001680">
    <property type="entry name" value="WD40_rpt"/>
</dbReference>
<dbReference type="InterPro" id="IPR011262">
    <property type="entry name" value="DNA-dir_RNA_pol_insert"/>
</dbReference>
<keyword evidence="2 5" id="KW-0853">WD repeat</keyword>
<dbReference type="PANTHER" id="PTHR19846:SF0">
    <property type="entry name" value="PRE-MRNA PROCESSING FACTOR 4"/>
    <property type="match status" value="1"/>
</dbReference>
<dbReference type="GO" id="GO:0000428">
    <property type="term" value="C:DNA-directed RNA polymerase complex"/>
    <property type="evidence" value="ECO:0007669"/>
    <property type="project" value="UniProtKB-KW"/>
</dbReference>
<dbReference type="Pfam" id="PF01193">
    <property type="entry name" value="RNA_pol_L"/>
    <property type="match status" value="1"/>
</dbReference>
<evidence type="ECO:0000256" key="1">
    <source>
        <dbReference type="ARBA" id="ARBA00022478"/>
    </source>
</evidence>
<dbReference type="GO" id="GO:0003899">
    <property type="term" value="F:DNA-directed RNA polymerase activity"/>
    <property type="evidence" value="ECO:0007669"/>
    <property type="project" value="InterPro"/>
</dbReference>
<dbReference type="CDD" id="cd07031">
    <property type="entry name" value="RNAP_II_RPB3"/>
    <property type="match status" value="1"/>
</dbReference>
<dbReference type="PRINTS" id="PR00320">
    <property type="entry name" value="GPROTEINBRPT"/>
</dbReference>
<dbReference type="EMBL" id="KE125212">
    <property type="protein sequence ID" value="EPB70226.1"/>
    <property type="molecule type" value="Genomic_DNA"/>
</dbReference>
<dbReference type="InterPro" id="IPR036603">
    <property type="entry name" value="RBP11-like"/>
</dbReference>
<keyword evidence="4" id="KW-0804">Transcription</keyword>
<dbReference type="InterPro" id="IPR020472">
    <property type="entry name" value="WD40_PAC1"/>
</dbReference>
<dbReference type="InterPro" id="IPR014906">
    <property type="entry name" value="PRP4-like"/>
</dbReference>
<dbReference type="GO" id="GO:0000398">
    <property type="term" value="P:mRNA splicing, via spliceosome"/>
    <property type="evidence" value="ECO:0007669"/>
    <property type="project" value="TreeGrafter"/>
</dbReference>
<gene>
    <name evidence="8" type="ORF">ANCCEY_10672</name>
</gene>
<dbReference type="SMART" id="SM00500">
    <property type="entry name" value="SFM"/>
    <property type="match status" value="1"/>
</dbReference>
<feature type="domain" description="DNA-directed RNA polymerase RpoA/D/Rpb3-type" evidence="7">
    <location>
        <begin position="18"/>
        <end position="230"/>
    </location>
</feature>
<feature type="repeat" description="WD" evidence="5">
    <location>
        <begin position="446"/>
        <end position="487"/>
    </location>
</feature>
<dbReference type="InterPro" id="IPR015943">
    <property type="entry name" value="WD40/YVTN_repeat-like_dom_sf"/>
</dbReference>
<dbReference type="PROSITE" id="PS50082">
    <property type="entry name" value="WD_REPEATS_2"/>
    <property type="match status" value="4"/>
</dbReference>
<feature type="repeat" description="WD" evidence="5">
    <location>
        <begin position="530"/>
        <end position="571"/>
    </location>
</feature>
<dbReference type="Pfam" id="PF08799">
    <property type="entry name" value="PRP4"/>
    <property type="match status" value="1"/>
</dbReference>
<dbReference type="Pfam" id="PF00400">
    <property type="entry name" value="WD40"/>
    <property type="match status" value="5"/>
</dbReference>
<feature type="domain" description="Pre-mRNA processing factor 4 (PRP4)-like" evidence="6">
    <location>
        <begin position="273"/>
        <end position="325"/>
    </location>
</feature>
<evidence type="ECO:0000259" key="7">
    <source>
        <dbReference type="SMART" id="SM00662"/>
    </source>
</evidence>
<dbReference type="Proteomes" id="UP000054495">
    <property type="component" value="Unassembled WGS sequence"/>
</dbReference>
<dbReference type="SUPFAM" id="SSF55257">
    <property type="entry name" value="RBP11-like subunits of RNA polymerase"/>
    <property type="match status" value="1"/>
</dbReference>
<name>A0A0D6LJS2_9BILA</name>
<dbReference type="InterPro" id="IPR036322">
    <property type="entry name" value="WD40_repeat_dom_sf"/>
</dbReference>
<sequence>MPYANQPTINIMELSDDLVRFSLEDTDLSVANSLRRVFIAEVPTIAIDWVQIESNTSVLHDEFIAHRMGLIPFVSDTVVDDMAYTRECNCTEFCDSCSVLFELNVKCKEEATRSVTTADLVCKTERYANTGFGKEHAKWNPTCGVGFEYDPDNALRHTIYPNPKEWPRSEFSQLKDQEGEEKQYEAPYDPHGKPNKFWFTIEATGALRADRIVYSGVAILKKKLTDLQESSNSMASDKKGERMEVDPIESQHEAELLAEFERRRRARTLTLPTDDVQVKLKLRKLNQPICLFGEDILDRRERLRALLSTMTEDEVAAILHTEEMLFMSPVTVTAGWSGQPCVWRRDTCERLIRYVGHQSQAGCARFHPYAYVSADPSSLNVASCAHDGTVYLWSLDSDKPIGELEKHESRVSKLAFHPNGRHLATACYDSSWRMFDVETSEDLLFQEGHAKSVADVAFHPDGSVALTGGLDCYGRVWDLRTGRCIMFLDGHTKELYTCEWLPNGYEMVTGSADNTIKVWDLRIRKNTYTMPAHSSVVSKIKVDHVGQYLVSASYDNSLKIWSTSGWQPLRQLKGHDTKARFLINFLVVLYFLTKICKTLYIFN</sequence>
<evidence type="ECO:0000256" key="4">
    <source>
        <dbReference type="ARBA" id="ARBA00023163"/>
    </source>
</evidence>
<dbReference type="GO" id="GO:0017070">
    <property type="term" value="F:U6 snRNA binding"/>
    <property type="evidence" value="ECO:0007669"/>
    <property type="project" value="TreeGrafter"/>
</dbReference>
<dbReference type="CDD" id="cd00200">
    <property type="entry name" value="WD40"/>
    <property type="match status" value="1"/>
</dbReference>
<dbReference type="GO" id="GO:0030621">
    <property type="term" value="F:U4 snRNA binding"/>
    <property type="evidence" value="ECO:0007669"/>
    <property type="project" value="TreeGrafter"/>
</dbReference>
<dbReference type="InterPro" id="IPR036643">
    <property type="entry name" value="RNApol_insert_sf"/>
</dbReference>
<dbReference type="GO" id="GO:0046983">
    <property type="term" value="F:protein dimerization activity"/>
    <property type="evidence" value="ECO:0007669"/>
    <property type="project" value="InterPro"/>
</dbReference>
<evidence type="ECO:0000313" key="9">
    <source>
        <dbReference type="Proteomes" id="UP000054495"/>
    </source>
</evidence>
<dbReference type="PROSITE" id="PS50294">
    <property type="entry name" value="WD_REPEATS_REGION"/>
    <property type="match status" value="4"/>
</dbReference>
<dbReference type="GO" id="GO:0046540">
    <property type="term" value="C:U4/U6 x U5 tri-snRNP complex"/>
    <property type="evidence" value="ECO:0007669"/>
    <property type="project" value="TreeGrafter"/>
</dbReference>
<dbReference type="SMART" id="SM00662">
    <property type="entry name" value="RPOLD"/>
    <property type="match status" value="1"/>
</dbReference>
<dbReference type="InterPro" id="IPR036285">
    <property type="entry name" value="PRP4-like_sf"/>
</dbReference>
<dbReference type="Gene3D" id="3.30.1360.10">
    <property type="entry name" value="RNA polymerase, RBP11-like subunit"/>
    <property type="match status" value="2"/>
</dbReference>
<dbReference type="PANTHER" id="PTHR19846">
    <property type="entry name" value="WD40 REPEAT PROTEIN"/>
    <property type="match status" value="1"/>
</dbReference>
<dbReference type="PROSITE" id="PS00678">
    <property type="entry name" value="WD_REPEATS_1"/>
    <property type="match status" value="1"/>
</dbReference>
<keyword evidence="1" id="KW-0240">DNA-directed RNA polymerase</keyword>
<organism evidence="8 9">
    <name type="scientific">Ancylostoma ceylanicum</name>
    <dbReference type="NCBI Taxonomy" id="53326"/>
    <lineage>
        <taxon>Eukaryota</taxon>
        <taxon>Metazoa</taxon>
        <taxon>Ecdysozoa</taxon>
        <taxon>Nematoda</taxon>
        <taxon>Chromadorea</taxon>
        <taxon>Rhabditida</taxon>
        <taxon>Rhabditina</taxon>
        <taxon>Rhabditomorpha</taxon>
        <taxon>Strongyloidea</taxon>
        <taxon>Ancylostomatidae</taxon>
        <taxon>Ancylostomatinae</taxon>
        <taxon>Ancylostoma</taxon>
    </lineage>
</organism>
<dbReference type="SUPFAM" id="SSF56553">
    <property type="entry name" value="Insert subdomain of RNA polymerase alpha subunit"/>
    <property type="match status" value="1"/>
</dbReference>
<dbReference type="SMART" id="SM00320">
    <property type="entry name" value="WD40"/>
    <property type="match status" value="5"/>
</dbReference>
<feature type="repeat" description="WD" evidence="5">
    <location>
        <begin position="488"/>
        <end position="529"/>
    </location>
</feature>
<evidence type="ECO:0000259" key="6">
    <source>
        <dbReference type="SMART" id="SM00500"/>
    </source>
</evidence>
<reference evidence="8 9" key="1">
    <citation type="submission" date="2013-05" db="EMBL/GenBank/DDBJ databases">
        <title>Draft genome of the parasitic nematode Anyclostoma ceylanicum.</title>
        <authorList>
            <person name="Mitreva M."/>
        </authorList>
    </citation>
    <scope>NUCLEOTIDE SEQUENCE [LARGE SCALE GENOMIC DNA]</scope>
</reference>
<evidence type="ECO:0000256" key="3">
    <source>
        <dbReference type="ARBA" id="ARBA00022737"/>
    </source>
</evidence>
<evidence type="ECO:0000256" key="5">
    <source>
        <dbReference type="PROSITE-ProRule" id="PRU00221"/>
    </source>
</evidence>
<dbReference type="AlphaFoldDB" id="A0A0D6LJS2"/>
<dbReference type="SUPFAM" id="SSF158230">
    <property type="entry name" value="PRP4-like"/>
    <property type="match status" value="1"/>
</dbReference>
<dbReference type="Pfam" id="PF01000">
    <property type="entry name" value="RNA_pol_A_bac"/>
    <property type="match status" value="1"/>
</dbReference>
<feature type="repeat" description="WD" evidence="5">
    <location>
        <begin position="404"/>
        <end position="445"/>
    </location>
</feature>
<dbReference type="SUPFAM" id="SSF50978">
    <property type="entry name" value="WD40 repeat-like"/>
    <property type="match status" value="1"/>
</dbReference>
<dbReference type="InterPro" id="IPR011263">
    <property type="entry name" value="DNA-dir_RNA_pol_RpoA/D/Rpb3"/>
</dbReference>
<evidence type="ECO:0000256" key="2">
    <source>
        <dbReference type="ARBA" id="ARBA00022574"/>
    </source>
</evidence>
<protein>
    <submittedName>
        <fullName evidence="8">RNA polymerase Rpb3/Rpb11 dimerization domain protein</fullName>
    </submittedName>
</protein>
<dbReference type="GO" id="GO:0006351">
    <property type="term" value="P:DNA-templated transcription"/>
    <property type="evidence" value="ECO:0007669"/>
    <property type="project" value="InterPro"/>
</dbReference>
<keyword evidence="9" id="KW-1185">Reference proteome</keyword>
<dbReference type="FunFam" id="2.130.10.10:FF:001211">
    <property type="entry name" value="CBN-PRP-4 protein"/>
    <property type="match status" value="1"/>
</dbReference>
<dbReference type="Gene3D" id="4.10.280.110">
    <property type="entry name" value="Pre-mRNA processing factor 4 domain"/>
    <property type="match status" value="1"/>
</dbReference>